<evidence type="ECO:0000256" key="4">
    <source>
        <dbReference type="ARBA" id="ARBA00022643"/>
    </source>
</evidence>
<dbReference type="InterPro" id="IPR005025">
    <property type="entry name" value="FMN_Rdtase-like_dom"/>
</dbReference>
<accession>A0A832WM36</accession>
<dbReference type="Pfam" id="PF03358">
    <property type="entry name" value="FMN_red"/>
    <property type="match status" value="1"/>
</dbReference>
<evidence type="ECO:0000256" key="2">
    <source>
        <dbReference type="ARBA" id="ARBA00001966"/>
    </source>
</evidence>
<gene>
    <name evidence="7" type="ORF">HA336_01190</name>
</gene>
<dbReference type="RefSeq" id="WP_011019306.1">
    <property type="nucleotide sequence ID" value="NZ_DUJS01000002.1"/>
</dbReference>
<evidence type="ECO:0000256" key="3">
    <source>
        <dbReference type="ARBA" id="ARBA00022630"/>
    </source>
</evidence>
<dbReference type="InterPro" id="IPR051796">
    <property type="entry name" value="ISF_SsuE-like"/>
</dbReference>
<dbReference type="Gene3D" id="3.40.50.360">
    <property type="match status" value="1"/>
</dbReference>
<proteinExistence type="inferred from homology"/>
<dbReference type="GO" id="GO:0016491">
    <property type="term" value="F:oxidoreductase activity"/>
    <property type="evidence" value="ECO:0007669"/>
    <property type="project" value="InterPro"/>
</dbReference>
<comment type="cofactor">
    <cofactor evidence="2">
        <name>[4Fe-4S] cluster</name>
        <dbReference type="ChEBI" id="CHEBI:49883"/>
    </cofactor>
</comment>
<dbReference type="AlphaFoldDB" id="A0A832WM36"/>
<dbReference type="EMBL" id="DUJS01000002">
    <property type="protein sequence ID" value="HII69832.1"/>
    <property type="molecule type" value="Genomic_DNA"/>
</dbReference>
<comment type="cofactor">
    <cofactor evidence="1">
        <name>FMN</name>
        <dbReference type="ChEBI" id="CHEBI:58210"/>
    </cofactor>
</comment>
<sequence>MILGISGSPREGNTEYLVRIALEAAEEVSGEETEFITVRDLDISPCEACGECLETGECAIDDDMQDVYELMRECDGMIVGSPVYYGGVSAQLKALIDRTRPLRINWELKDKVGGAIAIGGARNGGQEHTLRDIQNFFMIHAMIVVGDSDPTAHFGGAGVGLEPGDVEEDETGIETARNTGRRVGEVVKLIKG</sequence>
<keyword evidence="4" id="KW-0288">FMN</keyword>
<comment type="similarity">
    <text evidence="5">Belongs to the SsuE family. Isf subfamily.</text>
</comment>
<keyword evidence="3" id="KW-0285">Flavoprotein</keyword>
<dbReference type="PANTHER" id="PTHR43278">
    <property type="entry name" value="NAD(P)H-DEPENDENT FMN-CONTAINING OXIDOREDUCTASE YWQN-RELATED"/>
    <property type="match status" value="1"/>
</dbReference>
<dbReference type="InterPro" id="IPR029039">
    <property type="entry name" value="Flavoprotein-like_sf"/>
</dbReference>
<organism evidence="7 8">
    <name type="scientific">Methanopyrus kandleri</name>
    <dbReference type="NCBI Taxonomy" id="2320"/>
    <lineage>
        <taxon>Archaea</taxon>
        <taxon>Methanobacteriati</taxon>
        <taxon>Methanobacteriota</taxon>
        <taxon>Methanomada group</taxon>
        <taxon>Methanopyri</taxon>
        <taxon>Methanopyrales</taxon>
        <taxon>Methanopyraceae</taxon>
        <taxon>Methanopyrus</taxon>
    </lineage>
</organism>
<reference evidence="7" key="1">
    <citation type="journal article" date="2020" name="bioRxiv">
        <title>A rank-normalized archaeal taxonomy based on genome phylogeny resolves widespread incomplete and uneven classifications.</title>
        <authorList>
            <person name="Rinke C."/>
            <person name="Chuvochina M."/>
            <person name="Mussig A.J."/>
            <person name="Chaumeil P.-A."/>
            <person name="Waite D.W."/>
            <person name="Whitman W.B."/>
            <person name="Parks D.H."/>
            <person name="Hugenholtz P."/>
        </authorList>
    </citation>
    <scope>NUCLEOTIDE SEQUENCE</scope>
    <source>
        <strain evidence="7">UBA8853</strain>
    </source>
</reference>
<dbReference type="OMA" id="HDWMHIH"/>
<feature type="domain" description="NADPH-dependent FMN reductase-like" evidence="6">
    <location>
        <begin position="2"/>
        <end position="148"/>
    </location>
</feature>
<dbReference type="GeneID" id="1477039"/>
<evidence type="ECO:0000256" key="5">
    <source>
        <dbReference type="ARBA" id="ARBA00038292"/>
    </source>
</evidence>
<evidence type="ECO:0000256" key="1">
    <source>
        <dbReference type="ARBA" id="ARBA00001917"/>
    </source>
</evidence>
<dbReference type="PANTHER" id="PTHR43278:SF1">
    <property type="entry name" value="IRON-SULFUR FLAVOPROTEIN MJ1083"/>
    <property type="match status" value="1"/>
</dbReference>
<dbReference type="SUPFAM" id="SSF52218">
    <property type="entry name" value="Flavoproteins"/>
    <property type="match status" value="1"/>
</dbReference>
<evidence type="ECO:0000259" key="6">
    <source>
        <dbReference type="Pfam" id="PF03358"/>
    </source>
</evidence>
<comment type="caution">
    <text evidence="7">The sequence shown here is derived from an EMBL/GenBank/DDBJ whole genome shotgun (WGS) entry which is preliminary data.</text>
</comment>
<dbReference type="Proteomes" id="UP000619545">
    <property type="component" value="Unassembled WGS sequence"/>
</dbReference>
<evidence type="ECO:0000313" key="8">
    <source>
        <dbReference type="Proteomes" id="UP000619545"/>
    </source>
</evidence>
<protein>
    <submittedName>
        <fullName evidence="7">Flavodoxin family protein</fullName>
    </submittedName>
</protein>
<evidence type="ECO:0000313" key="7">
    <source>
        <dbReference type="EMBL" id="HII69832.1"/>
    </source>
</evidence>
<name>A0A832WM36_9EURY</name>